<dbReference type="PANTHER" id="PTHR30489:SF0">
    <property type="entry name" value="LIPOPROTEIN-RELEASING SYSTEM TRANSMEMBRANE PROTEIN LOLE"/>
    <property type="match status" value="1"/>
</dbReference>
<keyword evidence="6 7" id="KW-0472">Membrane</keyword>
<organism evidence="9 10">
    <name type="scientific">Vineibacter terrae</name>
    <dbReference type="NCBI Taxonomy" id="2586908"/>
    <lineage>
        <taxon>Bacteria</taxon>
        <taxon>Pseudomonadati</taxon>
        <taxon>Pseudomonadota</taxon>
        <taxon>Alphaproteobacteria</taxon>
        <taxon>Hyphomicrobiales</taxon>
        <taxon>Vineibacter</taxon>
    </lineage>
</organism>
<dbReference type="OrthoDB" id="5410375at2"/>
<accession>A0A5C8PQ79</accession>
<dbReference type="InterPro" id="IPR003838">
    <property type="entry name" value="ABC3_permease_C"/>
</dbReference>
<dbReference type="RefSeq" id="WP_147846781.1">
    <property type="nucleotide sequence ID" value="NZ_VDUZ01000009.1"/>
</dbReference>
<dbReference type="GO" id="GO:0044874">
    <property type="term" value="P:lipoprotein localization to outer membrane"/>
    <property type="evidence" value="ECO:0007669"/>
    <property type="project" value="TreeGrafter"/>
</dbReference>
<proteinExistence type="inferred from homology"/>
<evidence type="ECO:0000256" key="2">
    <source>
        <dbReference type="ARBA" id="ARBA00005236"/>
    </source>
</evidence>
<keyword evidence="4 7" id="KW-0812">Transmembrane</keyword>
<dbReference type="InterPro" id="IPR051447">
    <property type="entry name" value="Lipoprotein-release_system"/>
</dbReference>
<evidence type="ECO:0000256" key="6">
    <source>
        <dbReference type="ARBA" id="ARBA00023136"/>
    </source>
</evidence>
<evidence type="ECO:0000256" key="4">
    <source>
        <dbReference type="ARBA" id="ARBA00022692"/>
    </source>
</evidence>
<feature type="transmembrane region" description="Helical" evidence="7">
    <location>
        <begin position="358"/>
        <end position="387"/>
    </location>
</feature>
<dbReference type="GO" id="GO:0098797">
    <property type="term" value="C:plasma membrane protein complex"/>
    <property type="evidence" value="ECO:0007669"/>
    <property type="project" value="TreeGrafter"/>
</dbReference>
<evidence type="ECO:0000259" key="8">
    <source>
        <dbReference type="Pfam" id="PF02687"/>
    </source>
</evidence>
<evidence type="ECO:0000256" key="3">
    <source>
        <dbReference type="ARBA" id="ARBA00022475"/>
    </source>
</evidence>
<dbReference type="EMBL" id="VDUZ01000009">
    <property type="protein sequence ID" value="TXL77081.1"/>
    <property type="molecule type" value="Genomic_DNA"/>
</dbReference>
<evidence type="ECO:0000256" key="1">
    <source>
        <dbReference type="ARBA" id="ARBA00004651"/>
    </source>
</evidence>
<dbReference type="AlphaFoldDB" id="A0A5C8PQ79"/>
<evidence type="ECO:0000256" key="5">
    <source>
        <dbReference type="ARBA" id="ARBA00022989"/>
    </source>
</evidence>
<comment type="caution">
    <text evidence="9">The sequence shown here is derived from an EMBL/GenBank/DDBJ whole genome shotgun (WGS) entry which is preliminary data.</text>
</comment>
<gene>
    <name evidence="9" type="ORF">FHP25_09935</name>
</gene>
<dbReference type="PANTHER" id="PTHR30489">
    <property type="entry name" value="LIPOPROTEIN-RELEASING SYSTEM TRANSMEMBRANE PROTEIN LOLE"/>
    <property type="match status" value="1"/>
</dbReference>
<evidence type="ECO:0000313" key="9">
    <source>
        <dbReference type="EMBL" id="TXL77081.1"/>
    </source>
</evidence>
<evidence type="ECO:0000313" key="10">
    <source>
        <dbReference type="Proteomes" id="UP000321638"/>
    </source>
</evidence>
<name>A0A5C8PQ79_9HYPH</name>
<comment type="subcellular location">
    <subcellularLocation>
        <location evidence="1">Cell membrane</location>
        <topology evidence="1">Multi-pass membrane protein</topology>
    </subcellularLocation>
</comment>
<sequence length="443" mass="47009">MTVPAPRDLGRIVVLSLADARHEWRATLCLVLALAAVLAPLLVLFGLRFGVVQTLTERLAGDPRNLEIVPVGAGRFDKAWFDSARAWPEVAFVIPRTRAIAASMDVMKPGGPAINVEMVPTAPGDPLLKGLLPATPTCTTAPNEDPAVVCPPRVYPRILPEEPAQAEQPTRPRILVALSESAARKAGGIVQGAVIAGIVGRSIDGRQENARVALNVIAIVPEATYARDAVFVPLELLDASESFRDGFAEPLLKSEGGTRPEGERLYAGFRLYGRTIYDIPTLRDRLVAGRTEVSTRAAEVEQLMSLDRNLGLLFWLIAGIGTAGFLLSLGVSLWGAVERKRRDLATLRLLGFRTRATVAFPMIQATAVAVLGVALAMAVFAIVASVINSHFAGSLGVGETACRLLPSHVGVAVAVTLLCALAASALAGLRVARIDPSEGLREL</sequence>
<reference evidence="9 10" key="1">
    <citation type="submission" date="2019-06" db="EMBL/GenBank/DDBJ databases">
        <title>New taxonomy in bacterial strain CC-CFT640, isolated from vineyard.</title>
        <authorList>
            <person name="Lin S.-Y."/>
            <person name="Tsai C.-F."/>
            <person name="Young C.-C."/>
        </authorList>
    </citation>
    <scope>NUCLEOTIDE SEQUENCE [LARGE SCALE GENOMIC DNA]</scope>
    <source>
        <strain evidence="9 10">CC-CFT640</strain>
    </source>
</reference>
<feature type="transmembrane region" description="Helical" evidence="7">
    <location>
        <begin position="407"/>
        <end position="429"/>
    </location>
</feature>
<keyword evidence="3" id="KW-1003">Cell membrane</keyword>
<feature type="domain" description="ABC3 transporter permease C-terminal" evidence="8">
    <location>
        <begin position="316"/>
        <end position="436"/>
    </location>
</feature>
<dbReference type="Proteomes" id="UP000321638">
    <property type="component" value="Unassembled WGS sequence"/>
</dbReference>
<dbReference type="Pfam" id="PF02687">
    <property type="entry name" value="FtsX"/>
    <property type="match status" value="1"/>
</dbReference>
<comment type="similarity">
    <text evidence="2">Belongs to the ABC-4 integral membrane protein family. LolC/E subfamily.</text>
</comment>
<protein>
    <submittedName>
        <fullName evidence="9">FtsX-like permease family protein</fullName>
    </submittedName>
</protein>
<evidence type="ECO:0000256" key="7">
    <source>
        <dbReference type="SAM" id="Phobius"/>
    </source>
</evidence>
<keyword evidence="5 7" id="KW-1133">Transmembrane helix</keyword>
<feature type="transmembrane region" description="Helical" evidence="7">
    <location>
        <begin position="26"/>
        <end position="47"/>
    </location>
</feature>
<feature type="transmembrane region" description="Helical" evidence="7">
    <location>
        <begin position="312"/>
        <end position="337"/>
    </location>
</feature>
<keyword evidence="10" id="KW-1185">Reference proteome</keyword>